<keyword evidence="2" id="KW-1185">Reference proteome</keyword>
<organism evidence="1 2">
    <name type="scientific">Paracoccus broussonetiae subsp. drimophilus</name>
    <dbReference type="NCBI Taxonomy" id="3373869"/>
    <lineage>
        <taxon>Bacteria</taxon>
        <taxon>Pseudomonadati</taxon>
        <taxon>Pseudomonadota</taxon>
        <taxon>Alphaproteobacteria</taxon>
        <taxon>Rhodobacterales</taxon>
        <taxon>Paracoccaceae</taxon>
        <taxon>Paracoccus</taxon>
        <taxon>Paracoccus broussonetiae</taxon>
    </lineage>
</organism>
<dbReference type="Proteomes" id="UP001609376">
    <property type="component" value="Unassembled WGS sequence"/>
</dbReference>
<evidence type="ECO:0000313" key="1">
    <source>
        <dbReference type="EMBL" id="MFH5776928.1"/>
    </source>
</evidence>
<comment type="caution">
    <text evidence="1">The sequence shown here is derived from an EMBL/GenBank/DDBJ whole genome shotgun (WGS) entry which is preliminary data.</text>
</comment>
<gene>
    <name evidence="1" type="ORF">ACHFJ0_22010</name>
</gene>
<accession>A0ABW7LRI1</accession>
<name>A0ABW7LRI1_9RHOB</name>
<evidence type="ECO:0000313" key="2">
    <source>
        <dbReference type="Proteomes" id="UP001609376"/>
    </source>
</evidence>
<protein>
    <submittedName>
        <fullName evidence="1">Uncharacterized protein</fullName>
    </submittedName>
</protein>
<reference evidence="1 2" key="1">
    <citation type="submission" date="2024-10" db="EMBL/GenBank/DDBJ databases">
        <title>Paracoccus drimophilus sp. nov., a novel bacterium from corn roots in Hunan.</title>
        <authorList>
            <person name="Li X."/>
        </authorList>
    </citation>
    <scope>NUCLEOTIDE SEQUENCE [LARGE SCALE GENOMIC DNA]</scope>
    <source>
        <strain evidence="1 2">NGMCC 1.201697</strain>
    </source>
</reference>
<sequence length="190" mass="20987">MSHPFTSPFATADDARRLLPLYGPISRGDFADDMLACAAGERLAARRGSMDDAIRLVRWKEPYRTYGRFLAGNKWADVTAVIQDAVARLDQGDDFGAIRALCRLRMVAVPTATAFACWLRGGEFPLIDVMALRALGYDGGINARILRAYIAFCREDAARLGLSLRDLDRALWVHRGKTNGSDPVPRLRCG</sequence>
<proteinExistence type="predicted"/>
<dbReference type="RefSeq" id="WP_395135940.1">
    <property type="nucleotide sequence ID" value="NZ_JBIMPR010000027.1"/>
</dbReference>
<dbReference type="EMBL" id="JBIMPR010000027">
    <property type="protein sequence ID" value="MFH5776928.1"/>
    <property type="molecule type" value="Genomic_DNA"/>
</dbReference>